<dbReference type="Pfam" id="PF11138">
    <property type="entry name" value="DUF2911"/>
    <property type="match status" value="1"/>
</dbReference>
<dbReference type="Proteomes" id="UP000541352">
    <property type="component" value="Unassembled WGS sequence"/>
</dbReference>
<sequence>MLVAFTFAYSQNPPASPRVTAENGNIKIVYGQPSKKGRVIFGAEGSQSLEKYGKVWRTGANEATVITFKKDGKLGGKDVKAGDYAFFTIPGEKEWVIILNSEVKQWGAYNYKQDKDVLRVTVPATSSKEPVEKLTIEAKDNAIVLGWDTAGFSVPVKF</sequence>
<gene>
    <name evidence="1" type="ORF">FHS57_001783</name>
</gene>
<protein>
    <recommendedName>
        <fullName evidence="3">DUF2911 domain-containing protein</fullName>
    </recommendedName>
</protein>
<evidence type="ECO:0008006" key="3">
    <source>
        <dbReference type="Google" id="ProtNLM"/>
    </source>
</evidence>
<comment type="caution">
    <text evidence="1">The sequence shown here is derived from an EMBL/GenBank/DDBJ whole genome shotgun (WGS) entry which is preliminary data.</text>
</comment>
<dbReference type="AlphaFoldDB" id="A0A7W5ZII1"/>
<evidence type="ECO:0000313" key="2">
    <source>
        <dbReference type="Proteomes" id="UP000541352"/>
    </source>
</evidence>
<evidence type="ECO:0000313" key="1">
    <source>
        <dbReference type="EMBL" id="MBB3837786.1"/>
    </source>
</evidence>
<keyword evidence="2" id="KW-1185">Reference proteome</keyword>
<organism evidence="1 2">
    <name type="scientific">Runella defluvii</name>
    <dbReference type="NCBI Taxonomy" id="370973"/>
    <lineage>
        <taxon>Bacteria</taxon>
        <taxon>Pseudomonadati</taxon>
        <taxon>Bacteroidota</taxon>
        <taxon>Cytophagia</taxon>
        <taxon>Cytophagales</taxon>
        <taxon>Spirosomataceae</taxon>
        <taxon>Runella</taxon>
    </lineage>
</organism>
<reference evidence="1 2" key="1">
    <citation type="submission" date="2020-08" db="EMBL/GenBank/DDBJ databases">
        <title>Genomic Encyclopedia of Type Strains, Phase IV (KMG-IV): sequencing the most valuable type-strain genomes for metagenomic binning, comparative biology and taxonomic classification.</title>
        <authorList>
            <person name="Goeker M."/>
        </authorList>
    </citation>
    <scope>NUCLEOTIDE SEQUENCE [LARGE SCALE GENOMIC DNA]</scope>
    <source>
        <strain evidence="1 2">DSM 17976</strain>
    </source>
</reference>
<name>A0A7W5ZII1_9BACT</name>
<accession>A0A7W5ZII1</accession>
<proteinExistence type="predicted"/>
<dbReference type="EMBL" id="JACIBY010000003">
    <property type="protein sequence ID" value="MBB3837786.1"/>
    <property type="molecule type" value="Genomic_DNA"/>
</dbReference>
<dbReference type="InterPro" id="IPR021314">
    <property type="entry name" value="DUF2911"/>
</dbReference>